<dbReference type="Proteomes" id="UP001062846">
    <property type="component" value="Chromosome 2"/>
</dbReference>
<organism evidence="1 2">
    <name type="scientific">Rhododendron molle</name>
    <name type="common">Chinese azalea</name>
    <name type="synonym">Azalea mollis</name>
    <dbReference type="NCBI Taxonomy" id="49168"/>
    <lineage>
        <taxon>Eukaryota</taxon>
        <taxon>Viridiplantae</taxon>
        <taxon>Streptophyta</taxon>
        <taxon>Embryophyta</taxon>
        <taxon>Tracheophyta</taxon>
        <taxon>Spermatophyta</taxon>
        <taxon>Magnoliopsida</taxon>
        <taxon>eudicotyledons</taxon>
        <taxon>Gunneridae</taxon>
        <taxon>Pentapetalae</taxon>
        <taxon>asterids</taxon>
        <taxon>Ericales</taxon>
        <taxon>Ericaceae</taxon>
        <taxon>Ericoideae</taxon>
        <taxon>Rhodoreae</taxon>
        <taxon>Rhododendron</taxon>
    </lineage>
</organism>
<reference evidence="1" key="1">
    <citation type="submission" date="2022-02" db="EMBL/GenBank/DDBJ databases">
        <title>Plant Genome Project.</title>
        <authorList>
            <person name="Zhang R.-G."/>
        </authorList>
    </citation>
    <scope>NUCLEOTIDE SEQUENCE</scope>
    <source>
        <strain evidence="1">AT1</strain>
    </source>
</reference>
<comment type="caution">
    <text evidence="1">The sequence shown here is derived from an EMBL/GenBank/DDBJ whole genome shotgun (WGS) entry which is preliminary data.</text>
</comment>
<keyword evidence="2" id="KW-1185">Reference proteome</keyword>
<name>A0ACC0PXT6_RHOML</name>
<gene>
    <name evidence="1" type="ORF">RHMOL_Rhmol02G0307700</name>
</gene>
<sequence length="227" mass="25710">MLSSPHSLGPRKTHSPVTASFTADGERLSRRRLKCVSGTLLARAQLRSKQRRCLVHLMSALFHTTRRLLYLGVVVTSGSGHIRITGCLFGFENPVFWVPLDFDDTHLLAAIGIAVTGTVVGRLVLHVSQYVQCNVESQQKSGFLIQMKRCNSIDSSTNQPYGNIWAEIPFVMDIIIQIISRKFFDLLSKRVYGRLIPYMYHQKSKELTWEHFGLCRMMILSRPASSQ</sequence>
<evidence type="ECO:0000313" key="1">
    <source>
        <dbReference type="EMBL" id="KAI8569837.1"/>
    </source>
</evidence>
<evidence type="ECO:0000313" key="2">
    <source>
        <dbReference type="Proteomes" id="UP001062846"/>
    </source>
</evidence>
<proteinExistence type="predicted"/>
<accession>A0ACC0PXT6</accession>
<protein>
    <submittedName>
        <fullName evidence="1">Uncharacterized protein</fullName>
    </submittedName>
</protein>
<dbReference type="EMBL" id="CM046389">
    <property type="protein sequence ID" value="KAI8569837.1"/>
    <property type="molecule type" value="Genomic_DNA"/>
</dbReference>